<evidence type="ECO:0000313" key="1">
    <source>
        <dbReference type="EMBL" id="MFC5502010.1"/>
    </source>
</evidence>
<evidence type="ECO:0000313" key="2">
    <source>
        <dbReference type="Proteomes" id="UP001596039"/>
    </source>
</evidence>
<accession>A0ABW0NN97</accession>
<protein>
    <submittedName>
        <fullName evidence="1">DUF2017 family protein</fullName>
    </submittedName>
</protein>
<name>A0ABW0NN97_9MICO</name>
<organism evidence="1 2">
    <name type="scientific">Lysinimonas soli</name>
    <dbReference type="NCBI Taxonomy" id="1074233"/>
    <lineage>
        <taxon>Bacteria</taxon>
        <taxon>Bacillati</taxon>
        <taxon>Actinomycetota</taxon>
        <taxon>Actinomycetes</taxon>
        <taxon>Micrococcales</taxon>
        <taxon>Microbacteriaceae</taxon>
        <taxon>Lysinimonas</taxon>
    </lineage>
</organism>
<dbReference type="Pfam" id="PF09438">
    <property type="entry name" value="DUF2017"/>
    <property type="match status" value="1"/>
</dbReference>
<dbReference type="EMBL" id="JBHSMG010000001">
    <property type="protein sequence ID" value="MFC5502010.1"/>
    <property type="molecule type" value="Genomic_DNA"/>
</dbReference>
<dbReference type="RefSeq" id="WP_386739670.1">
    <property type="nucleotide sequence ID" value="NZ_JBHSMG010000001.1"/>
</dbReference>
<proteinExistence type="predicted"/>
<comment type="caution">
    <text evidence="1">The sequence shown here is derived from an EMBL/GenBank/DDBJ whole genome shotgun (WGS) entry which is preliminary data.</text>
</comment>
<sequence>MRIEPAITGVLIEFTALERQLLTTLLAQYDELVHEQLDDADLAEDPALARLFPNAYPDDDEAAAEFRTYTREGLVERKSANSGLISAALVASPEQRLSVERDDAERWLPALTDLRLVLAERLGIRHDDDPLPDDELADVYAWLGELQWSLIAALDPESAEAPEGF</sequence>
<gene>
    <name evidence="1" type="ORF">ACFPJ4_07130</name>
</gene>
<reference evidence="2" key="1">
    <citation type="journal article" date="2019" name="Int. J. Syst. Evol. Microbiol.">
        <title>The Global Catalogue of Microorganisms (GCM) 10K type strain sequencing project: providing services to taxonomists for standard genome sequencing and annotation.</title>
        <authorList>
            <consortium name="The Broad Institute Genomics Platform"/>
            <consortium name="The Broad Institute Genome Sequencing Center for Infectious Disease"/>
            <person name="Wu L."/>
            <person name="Ma J."/>
        </authorList>
    </citation>
    <scope>NUCLEOTIDE SEQUENCE [LARGE SCALE GENOMIC DNA]</scope>
    <source>
        <strain evidence="2">CGMCC 4.6997</strain>
    </source>
</reference>
<dbReference type="InterPro" id="IPR018561">
    <property type="entry name" value="AosR"/>
</dbReference>
<dbReference type="Proteomes" id="UP001596039">
    <property type="component" value="Unassembled WGS sequence"/>
</dbReference>
<keyword evidence="2" id="KW-1185">Reference proteome</keyword>